<evidence type="ECO:0000256" key="1">
    <source>
        <dbReference type="SAM" id="SignalP"/>
    </source>
</evidence>
<name>A0A0B0EL46_9BACT</name>
<dbReference type="AlphaFoldDB" id="A0A0B0EL46"/>
<gene>
    <name evidence="2" type="ORF">SCABRO_02888</name>
</gene>
<feature type="chain" id="PRO_5002073466" evidence="1">
    <location>
        <begin position="31"/>
        <end position="347"/>
    </location>
</feature>
<evidence type="ECO:0000313" key="3">
    <source>
        <dbReference type="Proteomes" id="UP000030652"/>
    </source>
</evidence>
<dbReference type="Proteomes" id="UP000030652">
    <property type="component" value="Unassembled WGS sequence"/>
</dbReference>
<accession>A0A0B0EL46</accession>
<protein>
    <submittedName>
        <fullName evidence="2">Uncharacterized protein</fullName>
    </submittedName>
</protein>
<dbReference type="EMBL" id="JRYO01000204">
    <property type="protein sequence ID" value="KHE91375.1"/>
    <property type="molecule type" value="Genomic_DNA"/>
</dbReference>
<organism evidence="2 3">
    <name type="scientific">Candidatus Scalindua brodae</name>
    <dbReference type="NCBI Taxonomy" id="237368"/>
    <lineage>
        <taxon>Bacteria</taxon>
        <taxon>Pseudomonadati</taxon>
        <taxon>Planctomycetota</taxon>
        <taxon>Candidatus Brocadiia</taxon>
        <taxon>Candidatus Brocadiales</taxon>
        <taxon>Candidatus Scalinduaceae</taxon>
        <taxon>Candidatus Scalindua</taxon>
    </lineage>
</organism>
<evidence type="ECO:0000313" key="2">
    <source>
        <dbReference type="EMBL" id="KHE91375.1"/>
    </source>
</evidence>
<keyword evidence="1" id="KW-0732">Signal</keyword>
<proteinExistence type="predicted"/>
<feature type="signal peptide" evidence="1">
    <location>
        <begin position="1"/>
        <end position="30"/>
    </location>
</feature>
<comment type="caution">
    <text evidence="2">The sequence shown here is derived from an EMBL/GenBank/DDBJ whole genome shotgun (WGS) entry which is preliminary data.</text>
</comment>
<reference evidence="2 3" key="1">
    <citation type="submission" date="2014-10" db="EMBL/GenBank/DDBJ databases">
        <title>Draft genome of anammox bacterium scalindua brodae, obtained using differential coverage binning of sequence data from two enrichment reactors.</title>
        <authorList>
            <person name="Speth D.R."/>
            <person name="Russ L."/>
            <person name="Kartal B."/>
            <person name="Op den Camp H.J."/>
            <person name="Dutilh B.E."/>
            <person name="Jetten M.S."/>
        </authorList>
    </citation>
    <scope>NUCLEOTIDE SEQUENCE [LARGE SCALE GENOMIC DNA]</scope>
    <source>
        <strain evidence="2">RU1</strain>
    </source>
</reference>
<sequence>MNVFRMKCISFVFISIFILSFSLLPKSAYATDIVFTDFQAEMLPTLDNVGNETHISLLVNSTKFGPGGFAGGTATIGVAPPDDGIVWYVEAPVGASPPDDGTPAVRFRVDENGIIDPDIIQIDFRLLVGIINPEVIVNPDVIPIGQLDFSAITGQRGSITLSNLIVKAVDATGTLTGEVYDVPDLTITDLPTSELVEVDIDIKPRRWPNKLHIKCGNIHGRLRVAILGTQNFDVNRIDINSVRLKCNPVTEGVKHKKHRIKDVASLPTFSGFCEGNVTEPDSYKDLVLKYRKKDVVEDIDVQQLYDGNTIKCTIDGNLTDGTAFEGADCVLLRVKECSDDDSSSCDE</sequence>